<evidence type="ECO:0000256" key="3">
    <source>
        <dbReference type="ARBA" id="ARBA00022801"/>
    </source>
</evidence>
<dbReference type="InterPro" id="IPR050131">
    <property type="entry name" value="Peptidase_S8_subtilisin-like"/>
</dbReference>
<dbReference type="EMBL" id="UINC01022552">
    <property type="protein sequence ID" value="SVA92413.1"/>
    <property type="molecule type" value="Genomic_DNA"/>
</dbReference>
<dbReference type="AlphaFoldDB" id="A0A381ZUJ0"/>
<keyword evidence="2" id="KW-0645">Protease</keyword>
<evidence type="ECO:0000256" key="1">
    <source>
        <dbReference type="ARBA" id="ARBA00011073"/>
    </source>
</evidence>
<evidence type="ECO:0000259" key="5">
    <source>
        <dbReference type="Pfam" id="PF00082"/>
    </source>
</evidence>
<protein>
    <recommendedName>
        <fullName evidence="5">Peptidase S8/S53 domain-containing protein</fullName>
    </recommendedName>
</protein>
<dbReference type="InterPro" id="IPR023828">
    <property type="entry name" value="Peptidase_S8_Ser-AS"/>
</dbReference>
<dbReference type="GO" id="GO:0004252">
    <property type="term" value="F:serine-type endopeptidase activity"/>
    <property type="evidence" value="ECO:0007669"/>
    <property type="project" value="InterPro"/>
</dbReference>
<proteinExistence type="inferred from homology"/>
<keyword evidence="4" id="KW-0720">Serine protease</keyword>
<dbReference type="PANTHER" id="PTHR43806">
    <property type="entry name" value="PEPTIDASE S8"/>
    <property type="match status" value="1"/>
</dbReference>
<dbReference type="PROSITE" id="PS00138">
    <property type="entry name" value="SUBTILASE_SER"/>
    <property type="match status" value="1"/>
</dbReference>
<gene>
    <name evidence="6" type="ORF">METZ01_LOCUS145267</name>
</gene>
<evidence type="ECO:0000256" key="2">
    <source>
        <dbReference type="ARBA" id="ARBA00022670"/>
    </source>
</evidence>
<feature type="domain" description="Peptidase S8/S53" evidence="5">
    <location>
        <begin position="187"/>
        <end position="461"/>
    </location>
</feature>
<comment type="similarity">
    <text evidence="1">Belongs to the peptidase S8 family.</text>
</comment>
<dbReference type="SUPFAM" id="SSF52743">
    <property type="entry name" value="Subtilisin-like"/>
    <property type="match status" value="1"/>
</dbReference>
<dbReference type="Pfam" id="PF00082">
    <property type="entry name" value="Peptidase_S8"/>
    <property type="match status" value="1"/>
</dbReference>
<dbReference type="InterPro" id="IPR015500">
    <property type="entry name" value="Peptidase_S8_subtilisin-rel"/>
</dbReference>
<reference evidence="6" key="1">
    <citation type="submission" date="2018-05" db="EMBL/GenBank/DDBJ databases">
        <authorList>
            <person name="Lanie J.A."/>
            <person name="Ng W.-L."/>
            <person name="Kazmierczak K.M."/>
            <person name="Andrzejewski T.M."/>
            <person name="Davidsen T.M."/>
            <person name="Wayne K.J."/>
            <person name="Tettelin H."/>
            <person name="Glass J.I."/>
            <person name="Rusch D."/>
            <person name="Podicherti R."/>
            <person name="Tsui H.-C.T."/>
            <person name="Winkler M.E."/>
        </authorList>
    </citation>
    <scope>NUCLEOTIDE SEQUENCE</scope>
</reference>
<name>A0A381ZUJ0_9ZZZZ</name>
<organism evidence="6">
    <name type="scientific">marine metagenome</name>
    <dbReference type="NCBI Taxonomy" id="408172"/>
    <lineage>
        <taxon>unclassified sequences</taxon>
        <taxon>metagenomes</taxon>
        <taxon>ecological metagenomes</taxon>
    </lineage>
</organism>
<keyword evidence="3" id="KW-0378">Hydrolase</keyword>
<dbReference type="InterPro" id="IPR036852">
    <property type="entry name" value="Peptidase_S8/S53_dom_sf"/>
</dbReference>
<sequence>MSEKHYVVSLHKGFNKDQIINDLNRDTSADASVDSNIIPDRTVENVNTRPTSKRIFEISLTDYEAKKLTNYSRVRGVELPLEWSSDWVDYEQDENWVRDSTSTARGNWGFLRQVNNTNLWGLNVTQDLTAGTTYDYHLDGTGVDYIHQEDYFRFTHEQWQDKNGVSRLEEFQWNTLPNMGSIPAIDYTASSPSSHATHCCGTAVGKDYGWAKNARIYCLPINIISQAYWFDAIKEFHKAKTLDPVTGFKRPTVVGASWGFKAYFTSVTDIQFRGSSVGSVKADQYGTVGDSNGKFNANLQSLNVEVEEMQDEGVHYIKSAGNQRQKLCYDGDIDYDNYITRSVASGGITAGNPVHYNRGAGNIGPETIVVGNLDSALNGTVEATENTSDKGPRVDLWAAGTNIMSAGSADDTDSYNNTGTSMATPQISGMSCLILQLNPGWTPAQLRKWWQDNAVTGLLFQGSTDENTPTTFFSDDQSLQNGTNRIAYFPFAANRALTSTAGIS</sequence>
<dbReference type="GO" id="GO:0005615">
    <property type="term" value="C:extracellular space"/>
    <property type="evidence" value="ECO:0007669"/>
    <property type="project" value="TreeGrafter"/>
</dbReference>
<dbReference type="InterPro" id="IPR000209">
    <property type="entry name" value="Peptidase_S8/S53_dom"/>
</dbReference>
<dbReference type="GO" id="GO:0006508">
    <property type="term" value="P:proteolysis"/>
    <property type="evidence" value="ECO:0007669"/>
    <property type="project" value="UniProtKB-KW"/>
</dbReference>
<dbReference type="PRINTS" id="PR00723">
    <property type="entry name" value="SUBTILISIN"/>
</dbReference>
<evidence type="ECO:0000313" key="6">
    <source>
        <dbReference type="EMBL" id="SVA92413.1"/>
    </source>
</evidence>
<accession>A0A381ZUJ0</accession>
<dbReference type="PROSITE" id="PS51892">
    <property type="entry name" value="SUBTILASE"/>
    <property type="match status" value="1"/>
</dbReference>
<dbReference type="PANTHER" id="PTHR43806:SF11">
    <property type="entry name" value="CEREVISIN-RELATED"/>
    <property type="match status" value="1"/>
</dbReference>
<dbReference type="Gene3D" id="3.40.50.200">
    <property type="entry name" value="Peptidase S8/S53 domain"/>
    <property type="match status" value="1"/>
</dbReference>
<evidence type="ECO:0000256" key="4">
    <source>
        <dbReference type="ARBA" id="ARBA00022825"/>
    </source>
</evidence>